<comment type="caution">
    <text evidence="1">The sequence shown here is derived from an EMBL/GenBank/DDBJ whole genome shotgun (WGS) entry which is preliminary data.</text>
</comment>
<proteinExistence type="predicted"/>
<reference evidence="1 2" key="1">
    <citation type="journal article" date="2011" name="J. Bacteriol.">
        <title>Draft genome sequence of the anoxygenic filamentous phototrophic bacterium Oscillochloris trichoides subsp. DG-6.</title>
        <authorList>
            <person name="Kuznetsov B.B."/>
            <person name="Ivanovsky R.N."/>
            <person name="Keppen O.I."/>
            <person name="Sukhacheva M.V."/>
            <person name="Bumazhkin B.K."/>
            <person name="Patutina E.O."/>
            <person name="Beletsky A.V."/>
            <person name="Mardanov A.V."/>
            <person name="Baslerov R.V."/>
            <person name="Panteleeva A.N."/>
            <person name="Kolganova T.V."/>
            <person name="Ravin N.V."/>
            <person name="Skryabin K.G."/>
        </authorList>
    </citation>
    <scope>NUCLEOTIDE SEQUENCE [LARGE SCALE GENOMIC DNA]</scope>
    <source>
        <strain evidence="1 2">DG-6</strain>
    </source>
</reference>
<protein>
    <submittedName>
        <fullName evidence="1">Uncharacterized protein</fullName>
    </submittedName>
</protein>
<dbReference type="HOGENOM" id="CLU_1325262_0_0_0"/>
<evidence type="ECO:0000313" key="2">
    <source>
        <dbReference type="Proteomes" id="UP000054010"/>
    </source>
</evidence>
<organism evidence="1 2">
    <name type="scientific">Oscillochloris trichoides DG-6</name>
    <dbReference type="NCBI Taxonomy" id="765420"/>
    <lineage>
        <taxon>Bacteria</taxon>
        <taxon>Bacillati</taxon>
        <taxon>Chloroflexota</taxon>
        <taxon>Chloroflexia</taxon>
        <taxon>Chloroflexales</taxon>
        <taxon>Chloroflexineae</taxon>
        <taxon>Oscillochloridaceae</taxon>
        <taxon>Oscillochloris</taxon>
    </lineage>
</organism>
<accession>E1IAF5</accession>
<name>E1IAF5_9CHLR</name>
<evidence type="ECO:0000313" key="1">
    <source>
        <dbReference type="EMBL" id="EFO81909.1"/>
    </source>
</evidence>
<keyword evidence="2" id="KW-1185">Reference proteome</keyword>
<dbReference type="EMBL" id="ADVR01000004">
    <property type="protein sequence ID" value="EFO81909.1"/>
    <property type="molecule type" value="Genomic_DNA"/>
</dbReference>
<gene>
    <name evidence="1" type="ORF">OSCT_0306</name>
</gene>
<dbReference type="AlphaFoldDB" id="E1IAF5"/>
<sequence length="170" mass="19225">MLAEVSIRRADLGLSELMVKFLAFRILSQSFNPPGGFGAFGTGLRIGWHKARCEFQSAGRIWGFRNCFSISYCTSCTEVSIRRADLGLSERHSRSRDGKPGSSFNPPGGFGAFGTLRDLYLHPDKDWFQSAGRIWGFRNRADEPPSLRIGNMFQSAGRIWGFRNRLLRLW</sequence>
<dbReference type="Proteomes" id="UP000054010">
    <property type="component" value="Unassembled WGS sequence"/>
</dbReference>
<dbReference type="STRING" id="765420.OSCT_0306"/>